<protein>
    <submittedName>
        <fullName evidence="2">Uncharacterized protein</fullName>
    </submittedName>
</protein>
<evidence type="ECO:0000313" key="3">
    <source>
        <dbReference type="Proteomes" id="UP001054821"/>
    </source>
</evidence>
<dbReference type="EMBL" id="JAJFAZ020000008">
    <property type="protein sequence ID" value="KAI5315542.1"/>
    <property type="molecule type" value="Genomic_DNA"/>
</dbReference>
<reference evidence="2 3" key="1">
    <citation type="journal article" date="2022" name="G3 (Bethesda)">
        <title>Whole-genome sequence and methylome profiling of the almond [Prunus dulcis (Mill.) D.A. Webb] cultivar 'Nonpareil'.</title>
        <authorList>
            <person name="D'Amico-Willman K.M."/>
            <person name="Ouma W.Z."/>
            <person name="Meulia T."/>
            <person name="Sideli G.M."/>
            <person name="Gradziel T.M."/>
            <person name="Fresnedo-Ramirez J."/>
        </authorList>
    </citation>
    <scope>NUCLEOTIDE SEQUENCE [LARGE SCALE GENOMIC DNA]</scope>
    <source>
        <strain evidence="2">Clone GOH B32 T37-40</strain>
    </source>
</reference>
<organism evidence="2 3">
    <name type="scientific">Prunus dulcis</name>
    <name type="common">Almond</name>
    <name type="synonym">Amygdalus dulcis</name>
    <dbReference type="NCBI Taxonomy" id="3755"/>
    <lineage>
        <taxon>Eukaryota</taxon>
        <taxon>Viridiplantae</taxon>
        <taxon>Streptophyta</taxon>
        <taxon>Embryophyta</taxon>
        <taxon>Tracheophyta</taxon>
        <taxon>Spermatophyta</taxon>
        <taxon>Magnoliopsida</taxon>
        <taxon>eudicotyledons</taxon>
        <taxon>Gunneridae</taxon>
        <taxon>Pentapetalae</taxon>
        <taxon>rosids</taxon>
        <taxon>fabids</taxon>
        <taxon>Rosales</taxon>
        <taxon>Rosaceae</taxon>
        <taxon>Amygdaloideae</taxon>
        <taxon>Amygdaleae</taxon>
        <taxon>Prunus</taxon>
    </lineage>
</organism>
<comment type="caution">
    <text evidence="2">The sequence shown here is derived from an EMBL/GenBank/DDBJ whole genome shotgun (WGS) entry which is preliminary data.</text>
</comment>
<accession>A0AAD4V199</accession>
<name>A0AAD4V199_PRUDU</name>
<feature type="compositionally biased region" description="Low complexity" evidence="1">
    <location>
        <begin position="1"/>
        <end position="13"/>
    </location>
</feature>
<sequence length="108" mass="12068">MSHSIVGSSRGSSTPNKKGVGDDDSVDCSYYIRQQVQRAHDVTKPPTEASNHIFHEGDSITKYEIYNGGIQIGFEMFKKYAQLVDAGSKKWDKIEVYEAIAVLEKRAL</sequence>
<dbReference type="AlphaFoldDB" id="A0AAD4V199"/>
<gene>
    <name evidence="2" type="ORF">L3X38_044718</name>
</gene>
<feature type="region of interest" description="Disordered" evidence="1">
    <location>
        <begin position="1"/>
        <end position="25"/>
    </location>
</feature>
<dbReference type="Proteomes" id="UP001054821">
    <property type="component" value="Chromosome 8"/>
</dbReference>
<keyword evidence="3" id="KW-1185">Reference proteome</keyword>
<proteinExistence type="predicted"/>
<evidence type="ECO:0000313" key="2">
    <source>
        <dbReference type="EMBL" id="KAI5315542.1"/>
    </source>
</evidence>
<evidence type="ECO:0000256" key="1">
    <source>
        <dbReference type="SAM" id="MobiDB-lite"/>
    </source>
</evidence>